<evidence type="ECO:0000313" key="12">
    <source>
        <dbReference type="Proteomes" id="UP000314987"/>
    </source>
</evidence>
<dbReference type="GeneID" id="114029768"/>
<feature type="repeat" description="TPR" evidence="7">
    <location>
        <begin position="133"/>
        <end position="166"/>
    </location>
</feature>
<feature type="repeat" description="TPR" evidence="7">
    <location>
        <begin position="350"/>
        <end position="383"/>
    </location>
</feature>
<proteinExistence type="inferred from homology"/>
<dbReference type="InterPro" id="IPR051966">
    <property type="entry name" value="RPAP3"/>
</dbReference>
<evidence type="ECO:0000256" key="3">
    <source>
        <dbReference type="ARBA" id="ARBA00038275"/>
    </source>
</evidence>
<dbReference type="GO" id="GO:0036064">
    <property type="term" value="C:ciliary basal body"/>
    <property type="evidence" value="ECO:0007669"/>
    <property type="project" value="Ensembl"/>
</dbReference>
<dbReference type="InterPro" id="IPR019734">
    <property type="entry name" value="TPR_rpt"/>
</dbReference>
<feature type="repeat" description="TPR" evidence="7">
    <location>
        <begin position="201"/>
        <end position="234"/>
    </location>
</feature>
<feature type="region of interest" description="Disordered" evidence="9">
    <location>
        <begin position="59"/>
        <end position="82"/>
    </location>
</feature>
<evidence type="ECO:0000256" key="9">
    <source>
        <dbReference type="SAM" id="MobiDB-lite"/>
    </source>
</evidence>
<evidence type="ECO:0000256" key="1">
    <source>
        <dbReference type="ARBA" id="ARBA00022737"/>
    </source>
</evidence>
<dbReference type="InterPro" id="IPR011990">
    <property type="entry name" value="TPR-like_helical_dom_sf"/>
</dbReference>
<dbReference type="OMA" id="NFTPDRP"/>
<dbReference type="OrthoDB" id="629492at2759"/>
<organism evidence="11 12">
    <name type="scientific">Vombatus ursinus</name>
    <name type="common">Common wombat</name>
    <dbReference type="NCBI Taxonomy" id="29139"/>
    <lineage>
        <taxon>Eukaryota</taxon>
        <taxon>Metazoa</taxon>
        <taxon>Chordata</taxon>
        <taxon>Craniata</taxon>
        <taxon>Vertebrata</taxon>
        <taxon>Euteleostomi</taxon>
        <taxon>Mammalia</taxon>
        <taxon>Metatheria</taxon>
        <taxon>Diprotodontia</taxon>
        <taxon>Vombatidae</taxon>
        <taxon>Vombatus</taxon>
    </lineage>
</organism>
<dbReference type="InterPro" id="IPR025986">
    <property type="entry name" value="RPAP3-like_C"/>
</dbReference>
<reference evidence="11" key="2">
    <citation type="submission" date="2025-08" db="UniProtKB">
        <authorList>
            <consortium name="Ensembl"/>
        </authorList>
    </citation>
    <scope>IDENTIFICATION</scope>
</reference>
<evidence type="ECO:0000256" key="2">
    <source>
        <dbReference type="ARBA" id="ARBA00022803"/>
    </source>
</evidence>
<evidence type="ECO:0000256" key="7">
    <source>
        <dbReference type="PROSITE-ProRule" id="PRU00339"/>
    </source>
</evidence>
<dbReference type="SUPFAM" id="SSF48452">
    <property type="entry name" value="TPR-like"/>
    <property type="match status" value="2"/>
</dbReference>
<keyword evidence="12" id="KW-1185">Reference proteome</keyword>
<evidence type="ECO:0000256" key="8">
    <source>
        <dbReference type="SAM" id="Coils"/>
    </source>
</evidence>
<dbReference type="PROSITE" id="PS50293">
    <property type="entry name" value="TPR_REGION"/>
    <property type="match status" value="1"/>
</dbReference>
<dbReference type="Gene3D" id="1.25.40.10">
    <property type="entry name" value="Tetratricopeptide repeat domain"/>
    <property type="match status" value="2"/>
</dbReference>
<comment type="function">
    <text evidence="5">Forms an interface between the RNA polymerase II enzyme and chaperone/scaffolding protein, suggesting that it is required to connect RNA polymerase II to regulators of protein complex formation.</text>
</comment>
<feature type="region of interest" description="Disordered" evidence="9">
    <location>
        <begin position="107"/>
        <end position="129"/>
    </location>
</feature>
<dbReference type="PANTHER" id="PTHR46423:SF1">
    <property type="entry name" value="RNA POLYMERASE II-ASSOCIATED PROTEIN 3"/>
    <property type="match status" value="1"/>
</dbReference>
<evidence type="ECO:0000256" key="5">
    <source>
        <dbReference type="ARBA" id="ARBA00056798"/>
    </source>
</evidence>
<dbReference type="SMART" id="SM00028">
    <property type="entry name" value="TPR"/>
    <property type="match status" value="6"/>
</dbReference>
<protein>
    <recommendedName>
        <fullName evidence="4">RNA polymerase II-associated protein 3</fullName>
    </recommendedName>
</protein>
<keyword evidence="2 7" id="KW-0802">TPR repeat</keyword>
<dbReference type="RefSeq" id="XP_027700203.1">
    <property type="nucleotide sequence ID" value="XM_027844402.1"/>
</dbReference>
<comment type="subunit">
    <text evidence="6">Tightly associated with the RNA polymerase II complex. Component of the R2TP complex composed at least of RUVBL1, RUVBL2, RPAP3 and PIHD1. Component of the PAQosome complex which is responsible for the biogenesis of several protein complexes and which consists of R2TP complex members RUVBL1, RUVBL2, RPAP3 and PIH1D1, URI complex members PFDN2, PFDN6, PDRG1, UXT and URI1 as well as ASDURF, POLR2E and DNAAF10/WDR92. Interacts with PIH1D1. Interacts with TSC1 and TSC2. Interacts with PRPF8 and EFTUD2 in a ZNHIT2-dependent manner.</text>
</comment>
<dbReference type="Proteomes" id="UP000314987">
    <property type="component" value="Unassembled WGS sequence"/>
</dbReference>
<feature type="coiled-coil region" evidence="8">
    <location>
        <begin position="256"/>
        <end position="286"/>
    </location>
</feature>
<evidence type="ECO:0000313" key="11">
    <source>
        <dbReference type="Ensembl" id="ENSVURP00010006983.1"/>
    </source>
</evidence>
<feature type="coiled-coil region" evidence="8">
    <location>
        <begin position="21"/>
        <end position="48"/>
    </location>
</feature>
<dbReference type="GO" id="GO:1990062">
    <property type="term" value="C:RPAP3/R2TP/prefoldin-like complex"/>
    <property type="evidence" value="ECO:0007669"/>
    <property type="project" value="Ensembl"/>
</dbReference>
<dbReference type="PANTHER" id="PTHR46423">
    <property type="entry name" value="RNA POLYMERASE II-ASSOCIATED PROTEIN 3"/>
    <property type="match status" value="1"/>
</dbReference>
<keyword evidence="1" id="KW-0677">Repeat</keyword>
<dbReference type="PROSITE" id="PS50005">
    <property type="entry name" value="TPR"/>
    <property type="match status" value="3"/>
</dbReference>
<dbReference type="STRING" id="29139.ENSVURP00010006983"/>
<dbReference type="Pfam" id="PF13181">
    <property type="entry name" value="TPR_8"/>
    <property type="match status" value="1"/>
</dbReference>
<dbReference type="GO" id="GO:0097255">
    <property type="term" value="C:R2TP complex"/>
    <property type="evidence" value="ECO:0007669"/>
    <property type="project" value="Ensembl"/>
</dbReference>
<evidence type="ECO:0000256" key="4">
    <source>
        <dbReference type="ARBA" id="ARBA00040133"/>
    </source>
</evidence>
<dbReference type="AlphaFoldDB" id="A0A4X2K4R5"/>
<feature type="domain" description="RNA-polymerase II-associated protein 3-like C-terminal" evidence="10">
    <location>
        <begin position="554"/>
        <end position="644"/>
    </location>
</feature>
<keyword evidence="8" id="KW-0175">Coiled coil</keyword>
<feature type="compositionally biased region" description="Basic residues" evidence="9">
    <location>
        <begin position="59"/>
        <end position="73"/>
    </location>
</feature>
<evidence type="ECO:0000256" key="6">
    <source>
        <dbReference type="ARBA" id="ARBA00065578"/>
    </source>
</evidence>
<dbReference type="FunFam" id="1.25.40.10:FF:000057">
    <property type="entry name" value="RNA polymerase II associated protein 3"/>
    <property type="match status" value="2"/>
</dbReference>
<dbReference type="GeneTree" id="ENSGT00940000156749"/>
<sequence>MTSASKALELQLQMKHNAEELQDFVRDLESWEKDIKQMDLELRNQNGVSGENLFPVRNKNFKKKKKSKMKMPSKKTTEENKKNRIKSYDYEAWGKLDVDTILEELDKEDSTHDSVSAESDSEEEGIHIDSQKALAEKEKGNKYFKQGKYDEAIDCYTKGMAADPYNPVLPTNRASAFFRMKKFAVAESDCNLAIALNRNYTKAYVRRGAARFALQKLEDAKEDYEKVLELEPNNFEAKNELKKISQALISKEGSHLNENDAVIEVTEEEKKQLKEQQCRQQAIREKDLGNGFFKEGKYELAIECYTRGIAADGTNALLPANRAMAYLKIQKYEEAEKDCTQAILLDGSYLKAFARRGTARTALGKLNEAKEDFTMVLNLEPGNKQAISELSRIKKELIEKGLWADVFDKSTERQNLVKSIDKPLHLRSNKPLKTIVIEEIGNLVQNSDLPATNAISMLETNCINPTNVMKTSTITSKKNSSQDDLLPTSDTPKAKVSKIEEITDIPVLQPHANIKVDSSTVHQSTVHQSFSRKNSTEVKTIPAPFITTVLPPIPANSFQLESDFRKLKNSPDMLYQYLKQIEPSIYPKLFQKSLEPDVFNQILKILHDFYIEKEKPSLILEILQRLSELKRFDMAVMFMSESEKKITCALFSHMENLGLKDNSLEELKKRYSS</sequence>
<reference evidence="12" key="1">
    <citation type="submission" date="2018-12" db="EMBL/GenBank/DDBJ databases">
        <authorList>
            <person name="Yazar S."/>
        </authorList>
    </citation>
    <scope>NUCLEOTIDE SEQUENCE [LARGE SCALE GENOMIC DNA]</scope>
</reference>
<dbReference type="GO" id="GO:0005829">
    <property type="term" value="C:cytosol"/>
    <property type="evidence" value="ECO:0007669"/>
    <property type="project" value="Ensembl"/>
</dbReference>
<dbReference type="GO" id="GO:0101031">
    <property type="term" value="C:protein folding chaperone complex"/>
    <property type="evidence" value="ECO:0007669"/>
    <property type="project" value="TreeGrafter"/>
</dbReference>
<reference evidence="11" key="3">
    <citation type="submission" date="2025-09" db="UniProtKB">
        <authorList>
            <consortium name="Ensembl"/>
        </authorList>
    </citation>
    <scope>IDENTIFICATION</scope>
</reference>
<evidence type="ECO:0000259" key="10">
    <source>
        <dbReference type="Pfam" id="PF13877"/>
    </source>
</evidence>
<gene>
    <name evidence="11" type="primary">RPAP3</name>
</gene>
<comment type="similarity">
    <text evidence="3">Belongs to the RPAP3 family.</text>
</comment>
<dbReference type="Ensembl" id="ENSVURT00010007882.1">
    <property type="protein sequence ID" value="ENSVURP00010006983.1"/>
    <property type="gene ID" value="ENSVURG00010005415.1"/>
</dbReference>
<accession>A0A4X2K4R5</accession>
<name>A0A4X2K4R5_VOMUR</name>
<dbReference type="CTD" id="79657"/>
<dbReference type="Pfam" id="PF13877">
    <property type="entry name" value="RPAP3_C"/>
    <property type="match status" value="1"/>
</dbReference>
<dbReference type="Pfam" id="PF00515">
    <property type="entry name" value="TPR_1"/>
    <property type="match status" value="2"/>
</dbReference>